<name>A0A432VYX8_9GAMM</name>
<reference evidence="6 7" key="1">
    <citation type="journal article" date="2011" name="Front. Microbiol.">
        <title>Genomic signatures of strain selection and enhancement in Bacillus atrophaeus var. globigii, a historical biowarfare simulant.</title>
        <authorList>
            <person name="Gibbons H.S."/>
            <person name="Broomall S.M."/>
            <person name="McNew L.A."/>
            <person name="Daligault H."/>
            <person name="Chapman C."/>
            <person name="Bruce D."/>
            <person name="Karavis M."/>
            <person name="Krepps M."/>
            <person name="McGregor P.A."/>
            <person name="Hong C."/>
            <person name="Park K.H."/>
            <person name="Akmal A."/>
            <person name="Feldman A."/>
            <person name="Lin J.S."/>
            <person name="Chang W.E."/>
            <person name="Higgs B.W."/>
            <person name="Demirev P."/>
            <person name="Lindquist J."/>
            <person name="Liem A."/>
            <person name="Fochler E."/>
            <person name="Read T.D."/>
            <person name="Tapia R."/>
            <person name="Johnson S."/>
            <person name="Bishop-Lilly K.A."/>
            <person name="Detter C."/>
            <person name="Han C."/>
            <person name="Sozhamannan S."/>
            <person name="Rosenzweig C.N."/>
            <person name="Skowronski E.W."/>
        </authorList>
    </citation>
    <scope>NUCLEOTIDE SEQUENCE [LARGE SCALE GENOMIC DNA]</scope>
    <source>
        <strain evidence="6 7">AK5</strain>
    </source>
</reference>
<dbReference type="PANTHER" id="PTHR30537:SF10">
    <property type="entry name" value="TRANSCRIPTIONAL REGULATOR-RELATED"/>
    <property type="match status" value="1"/>
</dbReference>
<dbReference type="EMBL" id="PIPI01000001">
    <property type="protein sequence ID" value="RUO21848.1"/>
    <property type="molecule type" value="Genomic_DNA"/>
</dbReference>
<keyword evidence="3" id="KW-0238">DNA-binding</keyword>
<evidence type="ECO:0000259" key="5">
    <source>
        <dbReference type="PROSITE" id="PS50931"/>
    </source>
</evidence>
<evidence type="ECO:0000256" key="4">
    <source>
        <dbReference type="ARBA" id="ARBA00023163"/>
    </source>
</evidence>
<comment type="caution">
    <text evidence="6">The sequence shown here is derived from an EMBL/GenBank/DDBJ whole genome shotgun (WGS) entry which is preliminary data.</text>
</comment>
<keyword evidence="2" id="KW-0805">Transcription regulation</keyword>
<dbReference type="RefSeq" id="WP_126791055.1">
    <property type="nucleotide sequence ID" value="NZ_PIPI01000001.1"/>
</dbReference>
<evidence type="ECO:0000313" key="6">
    <source>
        <dbReference type="EMBL" id="RUO21848.1"/>
    </source>
</evidence>
<keyword evidence="4" id="KW-0804">Transcription</keyword>
<proteinExistence type="inferred from homology"/>
<gene>
    <name evidence="6" type="ORF">CWE06_03110</name>
</gene>
<dbReference type="PROSITE" id="PS50931">
    <property type="entry name" value="HTH_LYSR"/>
    <property type="match status" value="1"/>
</dbReference>
<dbReference type="FunFam" id="1.10.10.10:FF:000001">
    <property type="entry name" value="LysR family transcriptional regulator"/>
    <property type="match status" value="1"/>
</dbReference>
<dbReference type="Pfam" id="PF00126">
    <property type="entry name" value="HTH_1"/>
    <property type="match status" value="1"/>
</dbReference>
<protein>
    <submittedName>
        <fullName evidence="6">LysR family transcriptional regulator</fullName>
    </submittedName>
</protein>
<dbReference type="Gene3D" id="3.40.190.290">
    <property type="match status" value="1"/>
</dbReference>
<dbReference type="Pfam" id="PF03466">
    <property type="entry name" value="LysR_substrate"/>
    <property type="match status" value="1"/>
</dbReference>
<evidence type="ECO:0000256" key="2">
    <source>
        <dbReference type="ARBA" id="ARBA00023015"/>
    </source>
</evidence>
<dbReference type="FunFam" id="3.40.190.290:FF:000001">
    <property type="entry name" value="Transcriptional regulator, LysR family"/>
    <property type="match status" value="1"/>
</dbReference>
<dbReference type="Gene3D" id="1.10.10.10">
    <property type="entry name" value="Winged helix-like DNA-binding domain superfamily/Winged helix DNA-binding domain"/>
    <property type="match status" value="1"/>
</dbReference>
<dbReference type="GO" id="GO:0003700">
    <property type="term" value="F:DNA-binding transcription factor activity"/>
    <property type="evidence" value="ECO:0007669"/>
    <property type="project" value="InterPro"/>
</dbReference>
<keyword evidence="7" id="KW-1185">Reference proteome</keyword>
<evidence type="ECO:0000313" key="7">
    <source>
        <dbReference type="Proteomes" id="UP000288212"/>
    </source>
</evidence>
<dbReference type="InterPro" id="IPR036388">
    <property type="entry name" value="WH-like_DNA-bd_sf"/>
</dbReference>
<dbReference type="AlphaFoldDB" id="A0A432VYX8"/>
<dbReference type="InterPro" id="IPR058163">
    <property type="entry name" value="LysR-type_TF_proteobact-type"/>
</dbReference>
<dbReference type="SUPFAM" id="SSF46785">
    <property type="entry name" value="Winged helix' DNA-binding domain"/>
    <property type="match status" value="1"/>
</dbReference>
<dbReference type="GO" id="GO:0043565">
    <property type="term" value="F:sequence-specific DNA binding"/>
    <property type="evidence" value="ECO:0007669"/>
    <property type="project" value="TreeGrafter"/>
</dbReference>
<dbReference type="Proteomes" id="UP000288212">
    <property type="component" value="Unassembled WGS sequence"/>
</dbReference>
<accession>A0A432VYX8</accession>
<dbReference type="InterPro" id="IPR000847">
    <property type="entry name" value="LysR_HTH_N"/>
</dbReference>
<dbReference type="SUPFAM" id="SSF53850">
    <property type="entry name" value="Periplasmic binding protein-like II"/>
    <property type="match status" value="1"/>
</dbReference>
<dbReference type="GO" id="GO:0006351">
    <property type="term" value="P:DNA-templated transcription"/>
    <property type="evidence" value="ECO:0007669"/>
    <property type="project" value="TreeGrafter"/>
</dbReference>
<dbReference type="PANTHER" id="PTHR30537">
    <property type="entry name" value="HTH-TYPE TRANSCRIPTIONAL REGULATOR"/>
    <property type="match status" value="1"/>
</dbReference>
<evidence type="ECO:0000256" key="3">
    <source>
        <dbReference type="ARBA" id="ARBA00023125"/>
    </source>
</evidence>
<comment type="similarity">
    <text evidence="1">Belongs to the LysR transcriptional regulatory family.</text>
</comment>
<organism evidence="6 7">
    <name type="scientific">Aliidiomarina haloalkalitolerans</name>
    <dbReference type="NCBI Taxonomy" id="859059"/>
    <lineage>
        <taxon>Bacteria</taxon>
        <taxon>Pseudomonadati</taxon>
        <taxon>Pseudomonadota</taxon>
        <taxon>Gammaproteobacteria</taxon>
        <taxon>Alteromonadales</taxon>
        <taxon>Idiomarinaceae</taxon>
        <taxon>Aliidiomarina</taxon>
    </lineage>
</organism>
<sequence length="291" mass="32798">MKQWLGISEFVAVAEHGSFTEAARQLHLSVAQVSRNIAELESRLALKLLYRSTRRVSLTEEGKLYLVHCRHLVESLEQANQALSSLKQTPRGLLKVTAPVYFGETKLAPLLNQFLREHPEVELDLQLTNSKLDLIQGGYDLAIRLGTLESSSLIARRLGSRQQYIVASPDYIATHGRPQQLSDLKPSQCLRGSVDYWRLQTSDKQTIQFRPQGRIHCNSGPFLLEAALMGLGFVQLPDYYVQNEIATGRLVSVLDELQMPNEGIWAVYPQNRHLSAKVRHLVDYLKEALAA</sequence>
<evidence type="ECO:0000256" key="1">
    <source>
        <dbReference type="ARBA" id="ARBA00009437"/>
    </source>
</evidence>
<dbReference type="InterPro" id="IPR036390">
    <property type="entry name" value="WH_DNA-bd_sf"/>
</dbReference>
<feature type="domain" description="HTH lysR-type" evidence="5">
    <location>
        <begin position="10"/>
        <end position="59"/>
    </location>
</feature>
<dbReference type="OrthoDB" id="9786526at2"/>
<dbReference type="InterPro" id="IPR005119">
    <property type="entry name" value="LysR_subst-bd"/>
</dbReference>